<dbReference type="AlphaFoldDB" id="A0A2J6PSA3"/>
<organism evidence="2 3">
    <name type="scientific">Hyaloscypha hepaticicola</name>
    <dbReference type="NCBI Taxonomy" id="2082293"/>
    <lineage>
        <taxon>Eukaryota</taxon>
        <taxon>Fungi</taxon>
        <taxon>Dikarya</taxon>
        <taxon>Ascomycota</taxon>
        <taxon>Pezizomycotina</taxon>
        <taxon>Leotiomycetes</taxon>
        <taxon>Helotiales</taxon>
        <taxon>Hyaloscyphaceae</taxon>
        <taxon>Hyaloscypha</taxon>
    </lineage>
</organism>
<evidence type="ECO:0000259" key="1">
    <source>
        <dbReference type="Pfam" id="PF06985"/>
    </source>
</evidence>
<sequence length="641" mass="73426">MSLCWICEQITPSTLKQIKFDGIRIRDPTSCNKHHHSFQALEDSASNCELCKLVYDSILYDDKRLERGFRREDPIYMGAWMELPRDPESVAPQICEIVVQCGEVALTLLAFADPCSEAALVKDVVGRLPPEAESKAQYEMVARWLHECMHDHPACNLTVGQEQVKYENGLETVELPSRVLDVGTSVGSKIRLTESSGIEGQYAVLSHRWPTDPLQHFITTTTTLSDRKSAIQLEDMPQTFQDAVKVSRELGIRYLWIDSLCIIQDDVRDWEQQSVLMGKIYYHGTVTIMAASKPIATVEPGWDASPKEFLRRPALSLPMVKMDYYDRNGSLQGNWFLQYRKRFRSHGWELFTRGWVVQEELLSRRKVIYTQERIRWHCRSGTSSDVERERYNKFAKKSLGGEGWEDYYFVVHWLGSAEMYSERSLTFESDMLPALSGIAMHFSKRHGQDYHAGIFSGSILEGLLWRSEYPGCLSRPTKYIAPSWSWTSLLGPIRYDILGKDNIDRGFDTTVITNLLEDIQFKLYAEGENIYGRLKGGKMELTGWLKRAEISHEESKCPLVSLRADGKQMALFLLDLLEDIPAALSAVEVECLYVLTDREKLYVLVLRRTKNGRDYERVGVTIADAAWFEEGDARKESIVIV</sequence>
<dbReference type="Proteomes" id="UP000235672">
    <property type="component" value="Unassembled WGS sequence"/>
</dbReference>
<proteinExistence type="predicted"/>
<protein>
    <submittedName>
        <fullName evidence="2">HET-domain-containing protein</fullName>
    </submittedName>
</protein>
<dbReference type="InterPro" id="IPR010730">
    <property type="entry name" value="HET"/>
</dbReference>
<dbReference type="OrthoDB" id="47007at2759"/>
<dbReference type="PANTHER" id="PTHR33112:SF16">
    <property type="entry name" value="HETEROKARYON INCOMPATIBILITY DOMAIN-CONTAINING PROTEIN"/>
    <property type="match status" value="1"/>
</dbReference>
<gene>
    <name evidence="2" type="ORF">NA56DRAFT_708469</name>
</gene>
<feature type="domain" description="Heterokaryon incompatibility" evidence="1">
    <location>
        <begin position="202"/>
        <end position="359"/>
    </location>
</feature>
<name>A0A2J6PSA3_9HELO</name>
<dbReference type="EMBL" id="KZ613503">
    <property type="protein sequence ID" value="PMD16892.1"/>
    <property type="molecule type" value="Genomic_DNA"/>
</dbReference>
<dbReference type="Pfam" id="PF06985">
    <property type="entry name" value="HET"/>
    <property type="match status" value="1"/>
</dbReference>
<evidence type="ECO:0000313" key="2">
    <source>
        <dbReference type="EMBL" id="PMD16892.1"/>
    </source>
</evidence>
<evidence type="ECO:0000313" key="3">
    <source>
        <dbReference type="Proteomes" id="UP000235672"/>
    </source>
</evidence>
<dbReference type="PANTHER" id="PTHR33112">
    <property type="entry name" value="DOMAIN PROTEIN, PUTATIVE-RELATED"/>
    <property type="match status" value="1"/>
</dbReference>
<keyword evidence="3" id="KW-1185">Reference proteome</keyword>
<reference evidence="2 3" key="1">
    <citation type="submission" date="2016-05" db="EMBL/GenBank/DDBJ databases">
        <title>A degradative enzymes factory behind the ericoid mycorrhizal symbiosis.</title>
        <authorList>
            <consortium name="DOE Joint Genome Institute"/>
            <person name="Martino E."/>
            <person name="Morin E."/>
            <person name="Grelet G."/>
            <person name="Kuo A."/>
            <person name="Kohler A."/>
            <person name="Daghino S."/>
            <person name="Barry K."/>
            <person name="Choi C."/>
            <person name="Cichocki N."/>
            <person name="Clum A."/>
            <person name="Copeland A."/>
            <person name="Hainaut M."/>
            <person name="Haridas S."/>
            <person name="Labutti K."/>
            <person name="Lindquist E."/>
            <person name="Lipzen A."/>
            <person name="Khouja H.-R."/>
            <person name="Murat C."/>
            <person name="Ohm R."/>
            <person name="Olson A."/>
            <person name="Spatafora J."/>
            <person name="Veneault-Fourrey C."/>
            <person name="Henrissat B."/>
            <person name="Grigoriev I."/>
            <person name="Martin F."/>
            <person name="Perotto S."/>
        </authorList>
    </citation>
    <scope>NUCLEOTIDE SEQUENCE [LARGE SCALE GENOMIC DNA]</scope>
    <source>
        <strain evidence="2 3">UAMH 7357</strain>
    </source>
</reference>
<dbReference type="STRING" id="1745343.A0A2J6PSA3"/>
<accession>A0A2J6PSA3</accession>